<accession>A0ABX8G588</accession>
<evidence type="ECO:0000313" key="1">
    <source>
        <dbReference type="EMBL" id="QWB28611.1"/>
    </source>
</evidence>
<dbReference type="EMBL" id="CP075896">
    <property type="protein sequence ID" value="QWB28611.1"/>
    <property type="molecule type" value="Genomic_DNA"/>
</dbReference>
<keyword evidence="2" id="KW-1185">Reference proteome</keyword>
<dbReference type="RefSeq" id="WP_215124628.1">
    <property type="nucleotide sequence ID" value="NZ_CP075896.1"/>
</dbReference>
<name>A0ABX8G588_9ACTN</name>
<dbReference type="Proteomes" id="UP000679629">
    <property type="component" value="Chromosome"/>
</dbReference>
<evidence type="ECO:0000313" key="2">
    <source>
        <dbReference type="Proteomes" id="UP000679629"/>
    </source>
</evidence>
<organism evidence="1 2">
    <name type="scientific">Streptomyces koelreuteriae</name>
    <dbReference type="NCBI Taxonomy" id="2838015"/>
    <lineage>
        <taxon>Bacteria</taxon>
        <taxon>Bacillati</taxon>
        <taxon>Actinomycetota</taxon>
        <taxon>Actinomycetes</taxon>
        <taxon>Kitasatosporales</taxon>
        <taxon>Streptomycetaceae</taxon>
        <taxon>Streptomyces</taxon>
    </lineage>
</organism>
<proteinExistence type="predicted"/>
<protein>
    <submittedName>
        <fullName evidence="1">Uncharacterized protein</fullName>
    </submittedName>
</protein>
<reference evidence="2" key="1">
    <citation type="submission" date="2021-05" db="EMBL/GenBank/DDBJ databases">
        <title>Direct Submission.</title>
        <authorList>
            <person name="Li K."/>
            <person name="Gao J."/>
        </authorList>
    </citation>
    <scope>NUCLEOTIDE SEQUENCE [LARGE SCALE GENOMIC DNA]</scope>
    <source>
        <strain evidence="2">MG62</strain>
    </source>
</reference>
<sequence>MEITAALRPMLGSLAKADGVFGRVGRADAGTVEEHVYDLVLEAQEAWASYAVAGAQGPTSPAEVGEVLKKTTEEQAMALMTCLSAEDLVFPGRIRRDPEHARRAVERVVRLLGWGAVWWTNIEPFDGGGHAWSPVSRHTFDGVVAGVGNGAVVALLQVGDD</sequence>
<gene>
    <name evidence="1" type="ORF">KJK29_24855</name>
</gene>